<feature type="transmembrane region" description="Helical" evidence="1">
    <location>
        <begin position="48"/>
        <end position="65"/>
    </location>
</feature>
<feature type="transmembrane region" description="Helical" evidence="1">
    <location>
        <begin position="23"/>
        <end position="42"/>
    </location>
</feature>
<dbReference type="Proteomes" id="UP000236182">
    <property type="component" value="Unassembled WGS sequence"/>
</dbReference>
<keyword evidence="3" id="KW-1185">Reference proteome</keyword>
<gene>
    <name evidence="2" type="ORF">C1638_006535</name>
</gene>
<evidence type="ECO:0000256" key="1">
    <source>
        <dbReference type="SAM" id="Phobius"/>
    </source>
</evidence>
<proteinExistence type="predicted"/>
<protein>
    <recommendedName>
        <fullName evidence="4">FUSC family protein</fullName>
    </recommendedName>
</protein>
<dbReference type="RefSeq" id="WP_109619374.1">
    <property type="nucleotide sequence ID" value="NZ_PPEI02000002.1"/>
</dbReference>
<accession>A0A316WWW5</accession>
<keyword evidence="1" id="KW-0472">Membrane</keyword>
<evidence type="ECO:0000313" key="2">
    <source>
        <dbReference type="EMBL" id="PWN66031.1"/>
    </source>
</evidence>
<keyword evidence="1" id="KW-0812">Transmembrane</keyword>
<sequence>MKSTKLSDLSIDELTQEEKKRSAIHISFSILIGIMVGAAIYVTTKKGFSAISTLPLAFIPIYLMIRNSWQSVRKEILARNSN</sequence>
<keyword evidence="1" id="KW-1133">Transmembrane helix</keyword>
<dbReference type="EMBL" id="PPEI02000002">
    <property type="protein sequence ID" value="PWN66031.1"/>
    <property type="molecule type" value="Genomic_DNA"/>
</dbReference>
<reference evidence="2" key="1">
    <citation type="submission" date="2018-04" db="EMBL/GenBank/DDBJ databases">
        <title>Draft Genome Sequences of Chryseobacterium lactis NCTC11390T isolated from milk, Chryseobacterium oncorhynchi 701B-08T from rainbow trout, and Chryseobacterium viscerum 687B-08T from diseased fish.</title>
        <authorList>
            <person name="Jeong J.-J."/>
            <person name="Lee Y.J."/>
            <person name="Pathiraja D."/>
            <person name="Park B."/>
            <person name="Choi I.-G."/>
            <person name="Kim K.D."/>
        </authorList>
    </citation>
    <scope>NUCLEOTIDE SEQUENCE [LARGE SCALE GENOMIC DNA]</scope>
    <source>
        <strain evidence="2">701B-08</strain>
    </source>
</reference>
<dbReference type="AlphaFoldDB" id="A0A316WWW5"/>
<evidence type="ECO:0008006" key="4">
    <source>
        <dbReference type="Google" id="ProtNLM"/>
    </source>
</evidence>
<dbReference type="OrthoDB" id="1262379at2"/>
<name>A0A316WWW5_9FLAO</name>
<organism evidence="2 3">
    <name type="scientific">Chryseobacterium oncorhynchi</name>
    <dbReference type="NCBI Taxonomy" id="741074"/>
    <lineage>
        <taxon>Bacteria</taxon>
        <taxon>Pseudomonadati</taxon>
        <taxon>Bacteroidota</taxon>
        <taxon>Flavobacteriia</taxon>
        <taxon>Flavobacteriales</taxon>
        <taxon>Weeksellaceae</taxon>
        <taxon>Chryseobacterium group</taxon>
        <taxon>Chryseobacterium</taxon>
    </lineage>
</organism>
<comment type="caution">
    <text evidence="2">The sequence shown here is derived from an EMBL/GenBank/DDBJ whole genome shotgun (WGS) entry which is preliminary data.</text>
</comment>
<evidence type="ECO:0000313" key="3">
    <source>
        <dbReference type="Proteomes" id="UP000236182"/>
    </source>
</evidence>